<reference evidence="1" key="1">
    <citation type="submission" date="2014-11" db="EMBL/GenBank/DDBJ databases">
        <authorList>
            <person name="Amaro Gonzalez C."/>
        </authorList>
    </citation>
    <scope>NUCLEOTIDE SEQUENCE</scope>
</reference>
<protein>
    <submittedName>
        <fullName evidence="1">Uncharacterized protein</fullName>
    </submittedName>
</protein>
<evidence type="ECO:0000313" key="1">
    <source>
        <dbReference type="EMBL" id="JAH33958.1"/>
    </source>
</evidence>
<sequence>MIIISYYNKPK</sequence>
<organism evidence="1">
    <name type="scientific">Anguilla anguilla</name>
    <name type="common">European freshwater eel</name>
    <name type="synonym">Muraena anguilla</name>
    <dbReference type="NCBI Taxonomy" id="7936"/>
    <lineage>
        <taxon>Eukaryota</taxon>
        <taxon>Metazoa</taxon>
        <taxon>Chordata</taxon>
        <taxon>Craniata</taxon>
        <taxon>Vertebrata</taxon>
        <taxon>Euteleostomi</taxon>
        <taxon>Actinopterygii</taxon>
        <taxon>Neopterygii</taxon>
        <taxon>Teleostei</taxon>
        <taxon>Anguilliformes</taxon>
        <taxon>Anguillidae</taxon>
        <taxon>Anguilla</taxon>
    </lineage>
</organism>
<proteinExistence type="predicted"/>
<accession>A0A0E9S0A8</accession>
<reference evidence="1" key="2">
    <citation type="journal article" date="2015" name="Fish Shellfish Immunol.">
        <title>Early steps in the European eel (Anguilla anguilla)-Vibrio vulnificus interaction in the gills: Role of the RtxA13 toxin.</title>
        <authorList>
            <person name="Callol A."/>
            <person name="Pajuelo D."/>
            <person name="Ebbesson L."/>
            <person name="Teles M."/>
            <person name="MacKenzie S."/>
            <person name="Amaro C."/>
        </authorList>
    </citation>
    <scope>NUCLEOTIDE SEQUENCE</scope>
</reference>
<dbReference type="EMBL" id="GBXM01074619">
    <property type="protein sequence ID" value="JAH33958.1"/>
    <property type="molecule type" value="Transcribed_RNA"/>
</dbReference>
<name>A0A0E9S0A8_ANGAN</name>